<dbReference type="STRING" id="1423731.FC81_GL001441"/>
<organism evidence="13 14">
    <name type="scientific">Liquorilactobacillus capillatus DSM 19910</name>
    <dbReference type="NCBI Taxonomy" id="1423731"/>
    <lineage>
        <taxon>Bacteria</taxon>
        <taxon>Bacillati</taxon>
        <taxon>Bacillota</taxon>
        <taxon>Bacilli</taxon>
        <taxon>Lactobacillales</taxon>
        <taxon>Lactobacillaceae</taxon>
        <taxon>Liquorilactobacillus</taxon>
    </lineage>
</organism>
<dbReference type="Pfam" id="PF17820">
    <property type="entry name" value="PDZ_6"/>
    <property type="match status" value="1"/>
</dbReference>
<dbReference type="InterPro" id="IPR036034">
    <property type="entry name" value="PDZ_sf"/>
</dbReference>
<evidence type="ECO:0000256" key="11">
    <source>
        <dbReference type="RuleBase" id="RU362031"/>
    </source>
</evidence>
<dbReference type="EC" id="3.4.24.-" evidence="11"/>
<comment type="cofactor">
    <cofactor evidence="1 11">
        <name>Zn(2+)</name>
        <dbReference type="ChEBI" id="CHEBI:29105"/>
    </cofactor>
</comment>
<feature type="transmembrane region" description="Helical" evidence="11">
    <location>
        <begin position="346"/>
        <end position="370"/>
    </location>
</feature>
<keyword evidence="10 11" id="KW-0472">Membrane</keyword>
<comment type="similarity">
    <text evidence="3 11">Belongs to the peptidase M50B family.</text>
</comment>
<feature type="transmembrane region" description="Helical" evidence="11">
    <location>
        <begin position="397"/>
        <end position="416"/>
    </location>
</feature>
<dbReference type="AlphaFoldDB" id="A0A0R1MB84"/>
<dbReference type="Pfam" id="PF02163">
    <property type="entry name" value="Peptidase_M50"/>
    <property type="match status" value="1"/>
</dbReference>
<proteinExistence type="inferred from homology"/>
<dbReference type="NCBIfam" id="TIGR00054">
    <property type="entry name" value="RIP metalloprotease RseP"/>
    <property type="match status" value="1"/>
</dbReference>
<protein>
    <recommendedName>
        <fullName evidence="11">Zinc metalloprotease</fullName>
        <ecNumber evidence="11">3.4.24.-</ecNumber>
    </recommendedName>
</protein>
<dbReference type="CDD" id="cd06163">
    <property type="entry name" value="S2P-M50_PDZ_RseP-like"/>
    <property type="match status" value="1"/>
</dbReference>
<sequence>MITTIITFIIIFGILVLVHEFGHFYFAKRAHILVREFSIGMGPKIFSYHKNATTYTIRLLPLGGYVRMAGLEDDDETLKTGKPVTLILNEQGQVAKINTSQKKMLFNGIPLQVVKWDLEKELWIEGYENGAEDQYRRYTVDHDASIIEEDGTEVRIAPLDVQFQSATLPRRMLTNFAGPLNNFILAIVAFTLVAVLQGGVLTSTNQIGKVATDSAAAQAGLKVNDKIIEVNERKTNTWEKLVTQISKQGGKKTSLLIERNGKEKKIELTPKVKESNGQKIGQIGIESKITKDSSPLAIVTYGFTETWGMITAIFGALVGMFTKGFSLNDLGGPVAMYSYTSQAAKYGVVNVIRLLAFLSVNLGVVNLLPIPALDGGKLLLNVVEGVRRKPISPEKEGIITLIGFGFLMLLMILVTWNDIQRYFFN</sequence>
<dbReference type="CDD" id="cd23081">
    <property type="entry name" value="cpPDZ_EcRseP-like"/>
    <property type="match status" value="1"/>
</dbReference>
<dbReference type="PANTHER" id="PTHR42837:SF2">
    <property type="entry name" value="MEMBRANE METALLOPROTEASE ARASP2, CHLOROPLASTIC-RELATED"/>
    <property type="match status" value="1"/>
</dbReference>
<evidence type="ECO:0000256" key="3">
    <source>
        <dbReference type="ARBA" id="ARBA00007931"/>
    </source>
</evidence>
<keyword evidence="6 11" id="KW-0378">Hydrolase</keyword>
<evidence type="ECO:0000256" key="9">
    <source>
        <dbReference type="ARBA" id="ARBA00023049"/>
    </source>
</evidence>
<dbReference type="Proteomes" id="UP000051621">
    <property type="component" value="Unassembled WGS sequence"/>
</dbReference>
<dbReference type="OrthoDB" id="9782003at2"/>
<evidence type="ECO:0000313" key="14">
    <source>
        <dbReference type="Proteomes" id="UP000051621"/>
    </source>
</evidence>
<dbReference type="SUPFAM" id="SSF50156">
    <property type="entry name" value="PDZ domain-like"/>
    <property type="match status" value="1"/>
</dbReference>
<dbReference type="InterPro" id="IPR004387">
    <property type="entry name" value="Pept_M50_Zn"/>
</dbReference>
<keyword evidence="11" id="KW-0479">Metal-binding</keyword>
<feature type="transmembrane region" description="Helical" evidence="11">
    <location>
        <begin position="306"/>
        <end position="325"/>
    </location>
</feature>
<keyword evidence="9 11" id="KW-0482">Metalloprotease</keyword>
<evidence type="ECO:0000256" key="7">
    <source>
        <dbReference type="ARBA" id="ARBA00022833"/>
    </source>
</evidence>
<dbReference type="GO" id="GO:0046872">
    <property type="term" value="F:metal ion binding"/>
    <property type="evidence" value="ECO:0007669"/>
    <property type="project" value="UniProtKB-KW"/>
</dbReference>
<evidence type="ECO:0000256" key="10">
    <source>
        <dbReference type="ARBA" id="ARBA00023136"/>
    </source>
</evidence>
<evidence type="ECO:0000256" key="2">
    <source>
        <dbReference type="ARBA" id="ARBA00004141"/>
    </source>
</evidence>
<dbReference type="GO" id="GO:0006508">
    <property type="term" value="P:proteolysis"/>
    <property type="evidence" value="ECO:0007669"/>
    <property type="project" value="UniProtKB-KW"/>
</dbReference>
<dbReference type="PANTHER" id="PTHR42837">
    <property type="entry name" value="REGULATOR OF SIGMA-E PROTEASE RSEP"/>
    <property type="match status" value="1"/>
</dbReference>
<evidence type="ECO:0000256" key="1">
    <source>
        <dbReference type="ARBA" id="ARBA00001947"/>
    </source>
</evidence>
<reference evidence="13 14" key="1">
    <citation type="journal article" date="2015" name="Genome Announc.">
        <title>Expanding the biotechnology potential of lactobacilli through comparative genomics of 213 strains and associated genera.</title>
        <authorList>
            <person name="Sun Z."/>
            <person name="Harris H.M."/>
            <person name="McCann A."/>
            <person name="Guo C."/>
            <person name="Argimon S."/>
            <person name="Zhang W."/>
            <person name="Yang X."/>
            <person name="Jeffery I.B."/>
            <person name="Cooney J.C."/>
            <person name="Kagawa T.F."/>
            <person name="Liu W."/>
            <person name="Song Y."/>
            <person name="Salvetti E."/>
            <person name="Wrobel A."/>
            <person name="Rasinkangas P."/>
            <person name="Parkhill J."/>
            <person name="Rea M.C."/>
            <person name="O'Sullivan O."/>
            <person name="Ritari J."/>
            <person name="Douillard F.P."/>
            <person name="Paul Ross R."/>
            <person name="Yang R."/>
            <person name="Briner A.E."/>
            <person name="Felis G.E."/>
            <person name="de Vos W.M."/>
            <person name="Barrangou R."/>
            <person name="Klaenhammer T.R."/>
            <person name="Caufield P.W."/>
            <person name="Cui Y."/>
            <person name="Zhang H."/>
            <person name="O'Toole P.W."/>
        </authorList>
    </citation>
    <scope>NUCLEOTIDE SEQUENCE [LARGE SCALE GENOMIC DNA]</scope>
    <source>
        <strain evidence="13 14">DSM 19910</strain>
    </source>
</reference>
<accession>A0A0R1MB84</accession>
<dbReference type="GO" id="GO:0004222">
    <property type="term" value="F:metalloendopeptidase activity"/>
    <property type="evidence" value="ECO:0007669"/>
    <property type="project" value="InterPro"/>
</dbReference>
<keyword evidence="8 11" id="KW-1133">Transmembrane helix</keyword>
<feature type="transmembrane region" description="Helical" evidence="11">
    <location>
        <begin position="180"/>
        <end position="200"/>
    </location>
</feature>
<evidence type="ECO:0000313" key="13">
    <source>
        <dbReference type="EMBL" id="KRL01299.1"/>
    </source>
</evidence>
<keyword evidence="4" id="KW-0645">Protease</keyword>
<evidence type="ECO:0000256" key="8">
    <source>
        <dbReference type="ARBA" id="ARBA00022989"/>
    </source>
</evidence>
<evidence type="ECO:0000256" key="4">
    <source>
        <dbReference type="ARBA" id="ARBA00022670"/>
    </source>
</evidence>
<evidence type="ECO:0000256" key="5">
    <source>
        <dbReference type="ARBA" id="ARBA00022692"/>
    </source>
</evidence>
<keyword evidence="7 11" id="KW-0862">Zinc</keyword>
<feature type="transmembrane region" description="Helical" evidence="11">
    <location>
        <begin position="6"/>
        <end position="26"/>
    </location>
</feature>
<dbReference type="EMBL" id="AZEF01000027">
    <property type="protein sequence ID" value="KRL01299.1"/>
    <property type="molecule type" value="Genomic_DNA"/>
</dbReference>
<dbReference type="Gene3D" id="2.30.42.10">
    <property type="match status" value="1"/>
</dbReference>
<dbReference type="InterPro" id="IPR001478">
    <property type="entry name" value="PDZ"/>
</dbReference>
<dbReference type="InterPro" id="IPR041489">
    <property type="entry name" value="PDZ_6"/>
</dbReference>
<comment type="caution">
    <text evidence="13">The sequence shown here is derived from an EMBL/GenBank/DDBJ whole genome shotgun (WGS) entry which is preliminary data.</text>
</comment>
<keyword evidence="5 11" id="KW-0812">Transmembrane</keyword>
<dbReference type="PATRIC" id="fig|1423731.3.peg.1480"/>
<gene>
    <name evidence="13" type="ORF">FC81_GL001441</name>
</gene>
<feature type="domain" description="PDZ" evidence="12">
    <location>
        <begin position="186"/>
        <end position="261"/>
    </location>
</feature>
<dbReference type="SMART" id="SM00228">
    <property type="entry name" value="PDZ"/>
    <property type="match status" value="1"/>
</dbReference>
<keyword evidence="14" id="KW-1185">Reference proteome</keyword>
<dbReference type="InterPro" id="IPR008915">
    <property type="entry name" value="Peptidase_M50"/>
</dbReference>
<dbReference type="RefSeq" id="WP_057744647.1">
    <property type="nucleotide sequence ID" value="NZ_AZEF01000027.1"/>
</dbReference>
<comment type="subcellular location">
    <subcellularLocation>
        <location evidence="2">Membrane</location>
        <topology evidence="2">Multi-pass membrane protein</topology>
    </subcellularLocation>
</comment>
<evidence type="ECO:0000259" key="12">
    <source>
        <dbReference type="SMART" id="SM00228"/>
    </source>
</evidence>
<dbReference type="GO" id="GO:0016020">
    <property type="term" value="C:membrane"/>
    <property type="evidence" value="ECO:0007669"/>
    <property type="project" value="UniProtKB-SubCell"/>
</dbReference>
<evidence type="ECO:0000256" key="6">
    <source>
        <dbReference type="ARBA" id="ARBA00022801"/>
    </source>
</evidence>
<name>A0A0R1MB84_9LACO</name>